<accession>A0A6G4V4D8</accession>
<dbReference type="InterPro" id="IPR050482">
    <property type="entry name" value="Sensor_HK_TwoCompSys"/>
</dbReference>
<protein>
    <recommendedName>
        <fullName evidence="2">histidine kinase</fullName>
        <ecNumber evidence="2">2.7.13.3</ecNumber>
    </recommendedName>
</protein>
<keyword evidence="11" id="KW-0812">Transmembrane</keyword>
<evidence type="ECO:0000256" key="1">
    <source>
        <dbReference type="ARBA" id="ARBA00000085"/>
    </source>
</evidence>
<evidence type="ECO:0000259" key="12">
    <source>
        <dbReference type="SMART" id="SM00387"/>
    </source>
</evidence>
<evidence type="ECO:0000256" key="8">
    <source>
        <dbReference type="ARBA" id="ARBA00023012"/>
    </source>
</evidence>
<evidence type="ECO:0000256" key="2">
    <source>
        <dbReference type="ARBA" id="ARBA00012438"/>
    </source>
</evidence>
<sequence>MRRSGCPALGLPGYGPSSQHRPPRVGGRILPSSYALHECGPYREFVTPTVFWTRRIPWPLPPPLADLAIAAVVALFTGSDAAVNDPGHRQADWVTWLLFAVSVGALLVRSRWPVAVALVTGAACAGWALYGHIGELLNLPVMVALYAVAVQGNRRRTVRTAVVAALASGVVSLIAGIEVAQPQGAPMLEMLWPLVPLLLGEVVRGRRELLGEYANRAVRAEAEREREARRKVEQERVRIARELHDVVAHTVSAMTVQAGLALDAFDTRPELAREAMRQVRTSGKEAVRELRSTVGVLREDGAARTDPAPRLAQLGELAERVRGAGVRVSLRTDTGGRELPQLVELAAYRIVQEALTNVIKHAEARHAAVWVALNGDRLVVEVTDDGSAMSQTGSGGYGLVGMRERAVSVDGTLRAGPSPGGGWQVHATLPVGGSAA</sequence>
<dbReference type="EMBL" id="JAAKZY010000036">
    <property type="protein sequence ID" value="NGO08704.1"/>
    <property type="molecule type" value="Genomic_DNA"/>
</dbReference>
<dbReference type="EC" id="2.7.13.3" evidence="2"/>
<evidence type="ECO:0000256" key="6">
    <source>
        <dbReference type="ARBA" id="ARBA00022777"/>
    </source>
</evidence>
<evidence type="ECO:0000256" key="9">
    <source>
        <dbReference type="SAM" id="Coils"/>
    </source>
</evidence>
<keyword evidence="14" id="KW-1185">Reference proteome</keyword>
<dbReference type="SMART" id="SM00387">
    <property type="entry name" value="HATPase_c"/>
    <property type="match status" value="1"/>
</dbReference>
<feature type="region of interest" description="Disordered" evidence="10">
    <location>
        <begin position="1"/>
        <end position="24"/>
    </location>
</feature>
<dbReference type="InterPro" id="IPR036890">
    <property type="entry name" value="HATPase_C_sf"/>
</dbReference>
<dbReference type="InterPro" id="IPR055558">
    <property type="entry name" value="DUF7134"/>
</dbReference>
<proteinExistence type="predicted"/>
<evidence type="ECO:0000256" key="3">
    <source>
        <dbReference type="ARBA" id="ARBA00022553"/>
    </source>
</evidence>
<dbReference type="Proteomes" id="UP000472335">
    <property type="component" value="Unassembled WGS sequence"/>
</dbReference>
<dbReference type="SUPFAM" id="SSF55874">
    <property type="entry name" value="ATPase domain of HSP90 chaperone/DNA topoisomerase II/histidine kinase"/>
    <property type="match status" value="1"/>
</dbReference>
<keyword evidence="8" id="KW-0902">Two-component regulatory system</keyword>
<dbReference type="GO" id="GO:0000155">
    <property type="term" value="F:phosphorelay sensor kinase activity"/>
    <property type="evidence" value="ECO:0007669"/>
    <property type="project" value="InterPro"/>
</dbReference>
<keyword evidence="11" id="KW-0472">Membrane</keyword>
<comment type="catalytic activity">
    <reaction evidence="1">
        <text>ATP + protein L-histidine = ADP + protein N-phospho-L-histidine.</text>
        <dbReference type="EC" id="2.7.13.3"/>
    </reaction>
</comment>
<dbReference type="GO" id="GO:0046983">
    <property type="term" value="F:protein dimerization activity"/>
    <property type="evidence" value="ECO:0007669"/>
    <property type="project" value="InterPro"/>
</dbReference>
<evidence type="ECO:0000313" key="14">
    <source>
        <dbReference type="Proteomes" id="UP000472335"/>
    </source>
</evidence>
<dbReference type="InterPro" id="IPR003594">
    <property type="entry name" value="HATPase_dom"/>
</dbReference>
<organism evidence="13 14">
    <name type="scientific">Streptomyces scabichelini</name>
    <dbReference type="NCBI Taxonomy" id="2711217"/>
    <lineage>
        <taxon>Bacteria</taxon>
        <taxon>Bacillati</taxon>
        <taxon>Actinomycetota</taxon>
        <taxon>Actinomycetes</taxon>
        <taxon>Kitasatosporales</taxon>
        <taxon>Streptomycetaceae</taxon>
        <taxon>Streptomyces</taxon>
    </lineage>
</organism>
<dbReference type="InterPro" id="IPR011712">
    <property type="entry name" value="Sig_transdc_His_kin_sub3_dim/P"/>
</dbReference>
<dbReference type="Pfam" id="PF02518">
    <property type="entry name" value="HATPase_c"/>
    <property type="match status" value="1"/>
</dbReference>
<dbReference type="Gene3D" id="1.20.5.1930">
    <property type="match status" value="1"/>
</dbReference>
<dbReference type="Pfam" id="PF23539">
    <property type="entry name" value="DUF7134"/>
    <property type="match status" value="1"/>
</dbReference>
<feature type="domain" description="Histidine kinase/HSP90-like ATPase" evidence="12">
    <location>
        <begin position="342"/>
        <end position="433"/>
    </location>
</feature>
<feature type="transmembrane region" description="Helical" evidence="11">
    <location>
        <begin position="160"/>
        <end position="180"/>
    </location>
</feature>
<evidence type="ECO:0000256" key="7">
    <source>
        <dbReference type="ARBA" id="ARBA00022840"/>
    </source>
</evidence>
<evidence type="ECO:0000256" key="5">
    <source>
        <dbReference type="ARBA" id="ARBA00022741"/>
    </source>
</evidence>
<name>A0A6G4V4D8_9ACTN</name>
<evidence type="ECO:0000313" key="13">
    <source>
        <dbReference type="EMBL" id="NGO08704.1"/>
    </source>
</evidence>
<feature type="transmembrane region" description="Helical" evidence="11">
    <location>
        <begin position="136"/>
        <end position="153"/>
    </location>
</feature>
<evidence type="ECO:0000256" key="4">
    <source>
        <dbReference type="ARBA" id="ARBA00022679"/>
    </source>
</evidence>
<dbReference type="Gene3D" id="3.30.565.10">
    <property type="entry name" value="Histidine kinase-like ATPase, C-terminal domain"/>
    <property type="match status" value="1"/>
</dbReference>
<reference evidence="13 14" key="1">
    <citation type="submission" date="2020-02" db="EMBL/GenBank/DDBJ databases">
        <title>Whole-genome analyses of novel actinobacteria.</title>
        <authorList>
            <person name="Sahin N."/>
            <person name="Gencbay T."/>
        </authorList>
    </citation>
    <scope>NUCLEOTIDE SEQUENCE [LARGE SCALE GENOMIC DNA]</scope>
    <source>
        <strain evidence="13 14">HC44</strain>
    </source>
</reference>
<comment type="caution">
    <text evidence="13">The sequence shown here is derived from an EMBL/GenBank/DDBJ whole genome shotgun (WGS) entry which is preliminary data.</text>
</comment>
<evidence type="ECO:0000256" key="11">
    <source>
        <dbReference type="SAM" id="Phobius"/>
    </source>
</evidence>
<keyword evidence="6 13" id="KW-0418">Kinase</keyword>
<keyword evidence="5" id="KW-0547">Nucleotide-binding</keyword>
<dbReference type="GO" id="GO:0016020">
    <property type="term" value="C:membrane"/>
    <property type="evidence" value="ECO:0007669"/>
    <property type="project" value="InterPro"/>
</dbReference>
<dbReference type="PANTHER" id="PTHR24421">
    <property type="entry name" value="NITRATE/NITRITE SENSOR PROTEIN NARX-RELATED"/>
    <property type="match status" value="1"/>
</dbReference>
<gene>
    <name evidence="13" type="ORF">G5C60_14060</name>
</gene>
<feature type="transmembrane region" description="Helical" evidence="11">
    <location>
        <begin position="90"/>
        <end position="107"/>
    </location>
</feature>
<keyword evidence="3" id="KW-0597">Phosphoprotein</keyword>
<dbReference type="AlphaFoldDB" id="A0A6G4V4D8"/>
<dbReference type="GO" id="GO:0005524">
    <property type="term" value="F:ATP binding"/>
    <property type="evidence" value="ECO:0007669"/>
    <property type="project" value="UniProtKB-KW"/>
</dbReference>
<keyword evidence="9" id="KW-0175">Coiled coil</keyword>
<dbReference type="Pfam" id="PF07730">
    <property type="entry name" value="HisKA_3"/>
    <property type="match status" value="1"/>
</dbReference>
<feature type="coiled-coil region" evidence="9">
    <location>
        <begin position="210"/>
        <end position="242"/>
    </location>
</feature>
<keyword evidence="4" id="KW-0808">Transferase</keyword>
<dbReference type="PANTHER" id="PTHR24421:SF10">
    <property type="entry name" value="NITRATE_NITRITE SENSOR PROTEIN NARQ"/>
    <property type="match status" value="1"/>
</dbReference>
<keyword evidence="7" id="KW-0067">ATP-binding</keyword>
<dbReference type="CDD" id="cd16917">
    <property type="entry name" value="HATPase_UhpB-NarQ-NarX-like"/>
    <property type="match status" value="1"/>
</dbReference>
<keyword evidence="11" id="KW-1133">Transmembrane helix</keyword>
<evidence type="ECO:0000256" key="10">
    <source>
        <dbReference type="SAM" id="MobiDB-lite"/>
    </source>
</evidence>